<gene>
    <name evidence="1" type="ORF">OOJ09_14605</name>
</gene>
<keyword evidence="2" id="KW-1185">Reference proteome</keyword>
<comment type="caution">
    <text evidence="1">The sequence shown here is derived from an EMBL/GenBank/DDBJ whole genome shotgun (WGS) entry which is preliminary data.</text>
</comment>
<dbReference type="RefSeq" id="WP_269905886.1">
    <property type="nucleotide sequence ID" value="NZ_JAPFQA010000005.1"/>
</dbReference>
<accession>A0ABT4QV48</accession>
<reference evidence="1" key="1">
    <citation type="submission" date="2022-11" db="EMBL/GenBank/DDBJ databases">
        <authorList>
            <person name="Coimbra C."/>
        </authorList>
    </citation>
    <scope>NUCLEOTIDE SEQUENCE</scope>
    <source>
        <strain evidence="1">Jales19</strain>
    </source>
</reference>
<sequence length="101" mass="11305">MDFAVLDAKGHVDRSVPIGPSAHHEIISIASDNTFEFILQFKDFYEDATVPIESLPSLTRQVAELQRNEGISEESRSFLTNLADLIRYAVEQSRPIEALAD</sequence>
<proteinExistence type="predicted"/>
<evidence type="ECO:0000313" key="2">
    <source>
        <dbReference type="Proteomes" id="UP001152178"/>
    </source>
</evidence>
<protein>
    <submittedName>
        <fullName evidence="1">Uncharacterized protein</fullName>
    </submittedName>
</protein>
<dbReference type="EMBL" id="JAPFQA010000005">
    <property type="protein sequence ID" value="MCZ8545420.1"/>
    <property type="molecule type" value="Genomic_DNA"/>
</dbReference>
<organism evidence="1 2">
    <name type="scientific">Mesorhizobium qingshengii</name>
    <dbReference type="NCBI Taxonomy" id="1165689"/>
    <lineage>
        <taxon>Bacteria</taxon>
        <taxon>Pseudomonadati</taxon>
        <taxon>Pseudomonadota</taxon>
        <taxon>Alphaproteobacteria</taxon>
        <taxon>Hyphomicrobiales</taxon>
        <taxon>Phyllobacteriaceae</taxon>
        <taxon>Mesorhizobium</taxon>
    </lineage>
</organism>
<name>A0ABT4QV48_9HYPH</name>
<dbReference type="Proteomes" id="UP001152178">
    <property type="component" value="Unassembled WGS sequence"/>
</dbReference>
<evidence type="ECO:0000313" key="1">
    <source>
        <dbReference type="EMBL" id="MCZ8545420.1"/>
    </source>
</evidence>